<dbReference type="GeneID" id="66880492"/>
<reference evidence="8 9" key="2">
    <citation type="submission" date="2018-06" db="EMBL/GenBank/DDBJ databases">
        <authorList>
            <consortium name="Pathogen Informatics"/>
            <person name="Doyle S."/>
        </authorList>
    </citation>
    <scope>NUCLEOTIDE SEQUENCE [LARGE SCALE GENOMIC DNA]</scope>
    <source>
        <strain evidence="8 9">NCTC10476</strain>
    </source>
</reference>
<evidence type="ECO:0000256" key="5">
    <source>
        <dbReference type="ARBA" id="ARBA00023136"/>
    </source>
</evidence>
<dbReference type="InterPro" id="IPR051621">
    <property type="entry name" value="T2SS_protein_J"/>
</dbReference>
<dbReference type="PIRSF" id="PIRSF004525">
    <property type="entry name" value="Pilin_peptidase-dep_B_prd"/>
    <property type="match status" value="1"/>
</dbReference>
<dbReference type="EMBL" id="LN681231">
    <property type="protein sequence ID" value="CEK28612.1"/>
    <property type="molecule type" value="Genomic_DNA"/>
</dbReference>
<evidence type="ECO:0000313" key="7">
    <source>
        <dbReference type="EMBL" id="CEK28612.1"/>
    </source>
</evidence>
<proteinExistence type="predicted"/>
<comment type="subcellular location">
    <subcellularLocation>
        <location evidence="1">Membrane</location>
        <topology evidence="1">Single-pass membrane protein</topology>
    </subcellularLocation>
</comment>
<dbReference type="Proteomes" id="UP000255169">
    <property type="component" value="Unassembled WGS sequence"/>
</dbReference>
<keyword evidence="5 6" id="KW-0472">Membrane</keyword>
<evidence type="ECO:0000256" key="3">
    <source>
        <dbReference type="ARBA" id="ARBA00022692"/>
    </source>
</evidence>
<dbReference type="NCBIfam" id="NF007848">
    <property type="entry name" value="PRK10557.1"/>
    <property type="match status" value="1"/>
</dbReference>
<dbReference type="InterPro" id="IPR016419">
    <property type="entry name" value="Prepilin_Pept-dep_B_prd"/>
</dbReference>
<organism evidence="7">
    <name type="scientific">Yersinia ruckeri</name>
    <dbReference type="NCBI Taxonomy" id="29486"/>
    <lineage>
        <taxon>Bacteria</taxon>
        <taxon>Pseudomonadati</taxon>
        <taxon>Pseudomonadota</taxon>
        <taxon>Gammaproteobacteria</taxon>
        <taxon>Enterobacterales</taxon>
        <taxon>Yersiniaceae</taxon>
        <taxon>Yersinia</taxon>
    </lineage>
</organism>
<feature type="transmembrane region" description="Helical" evidence="6">
    <location>
        <begin position="23"/>
        <end position="43"/>
    </location>
</feature>
<dbReference type="GO" id="GO:0015628">
    <property type="term" value="P:protein secretion by the type II secretion system"/>
    <property type="evidence" value="ECO:0007669"/>
    <property type="project" value="TreeGrafter"/>
</dbReference>
<accession>A0A0A8VFQ5</accession>
<reference evidence="7" key="1">
    <citation type="journal article" date="2015" name="Genome Announc.">
        <title>Complete Genome Sequence of Yersinia ruckeri Strain CSF007-82, Etiologic Agent of Red Mouth Disease in Salmonid Fish.</title>
        <authorList>
            <person name="Nelson M.C."/>
            <person name="LaPatra S.E."/>
            <person name="Welch T.J."/>
            <person name="Graf J."/>
        </authorList>
    </citation>
    <scope>NUCLEOTIDE SEQUENCE</scope>
    <source>
        <strain evidence="7">CSF007-82</strain>
    </source>
</reference>
<dbReference type="PANTHER" id="PTHR39583">
    <property type="entry name" value="TYPE II SECRETION SYSTEM PROTEIN J-RELATED"/>
    <property type="match status" value="1"/>
</dbReference>
<evidence type="ECO:0000313" key="8">
    <source>
        <dbReference type="EMBL" id="SUQ01477.1"/>
    </source>
</evidence>
<dbReference type="OrthoDB" id="7059546at2"/>
<evidence type="ECO:0000313" key="9">
    <source>
        <dbReference type="Proteomes" id="UP000255169"/>
    </source>
</evidence>
<evidence type="ECO:0000256" key="2">
    <source>
        <dbReference type="ARBA" id="ARBA00022481"/>
    </source>
</evidence>
<sequence>MSLNDHLSAIHFDWPTRRCHRGFGLPEMMLAMMFGSVMVLSAVKVYPQLRQRLAVVYQHHSLELSMQRVISSIEKDLRRAGFCNGQCQGTRFYLSQYKGEKADSCVIVAYDLNRNGHWEGIKHQKSEYFGYRLRKNQLEAARGERDCQSRGWEGLFETQKISITDFGIQREKPTLNSTLLTLRLFGHIKQAPEIEQRLQHTVNGYNL</sequence>
<evidence type="ECO:0000256" key="6">
    <source>
        <dbReference type="SAM" id="Phobius"/>
    </source>
</evidence>
<keyword evidence="3 6" id="KW-0812">Transmembrane</keyword>
<dbReference type="RefSeq" id="WP_038251567.1">
    <property type="nucleotide sequence ID" value="NZ_CCYO01000007.1"/>
</dbReference>
<keyword evidence="2" id="KW-0488">Methylation</keyword>
<keyword evidence="4 6" id="KW-1133">Transmembrane helix</keyword>
<dbReference type="EMBL" id="UHJG01000001">
    <property type="protein sequence ID" value="SUQ01477.1"/>
    <property type="molecule type" value="Genomic_DNA"/>
</dbReference>
<evidence type="ECO:0000256" key="1">
    <source>
        <dbReference type="ARBA" id="ARBA00004167"/>
    </source>
</evidence>
<gene>
    <name evidence="7" type="ORF">CSF007_14435</name>
    <name evidence="8" type="ORF">NCTC10476_02832</name>
</gene>
<dbReference type="AlphaFoldDB" id="A0A0A8VFQ5"/>
<dbReference type="PANTHER" id="PTHR39583:SF3">
    <property type="entry name" value="PREPILIN PEPTIDASE-DEPENDENT PROTEIN B"/>
    <property type="match status" value="1"/>
</dbReference>
<dbReference type="GO" id="GO:0016020">
    <property type="term" value="C:membrane"/>
    <property type="evidence" value="ECO:0007669"/>
    <property type="project" value="UniProtKB-SubCell"/>
</dbReference>
<name>A0A0A8VFQ5_YERRU</name>
<protein>
    <submittedName>
        <fullName evidence="7">Prepilin peptidase dependent protein B</fullName>
    </submittedName>
    <submittedName>
        <fullName evidence="8">Putative prepilin peptidase dependent protein</fullName>
    </submittedName>
</protein>
<keyword evidence="9" id="KW-1185">Reference proteome</keyword>
<evidence type="ECO:0000256" key="4">
    <source>
        <dbReference type="ARBA" id="ARBA00022989"/>
    </source>
</evidence>
<dbReference type="STRING" id="29486.UGYR_06860"/>